<keyword evidence="4" id="KW-1185">Reference proteome</keyword>
<protein>
    <submittedName>
        <fullName evidence="3">TonB-dependent receptor</fullName>
    </submittedName>
</protein>
<dbReference type="AlphaFoldDB" id="A0A4Z0FC20"/>
<feature type="coiled-coil region" evidence="1">
    <location>
        <begin position="42"/>
        <end position="69"/>
    </location>
</feature>
<name>A0A4Z0FC20_9GAMM</name>
<dbReference type="OrthoDB" id="9788733at2"/>
<proteinExistence type="predicted"/>
<dbReference type="Gene3D" id="2.40.160.10">
    <property type="entry name" value="Porin"/>
    <property type="match status" value="1"/>
</dbReference>
<dbReference type="SUPFAM" id="SSF56935">
    <property type="entry name" value="Porins"/>
    <property type="match status" value="1"/>
</dbReference>
<keyword evidence="1" id="KW-0175">Coiled coil</keyword>
<dbReference type="EMBL" id="SRIO01000005">
    <property type="protein sequence ID" value="TFZ83077.1"/>
    <property type="molecule type" value="Genomic_DNA"/>
</dbReference>
<dbReference type="Proteomes" id="UP000297890">
    <property type="component" value="Unassembled WGS sequence"/>
</dbReference>
<sequence>MSKRDVYLAAALCAFAAPALAAPQAELDALRAEFDEKFKALQADYEAQLKTLEERVQAAEAQADQAQVTAQTTAAKVEPTAPMTPSPAPLTSAFNPDISLILQGAYIDRAGGERPISGFLPAGEHAHTERGFTLDHTELVMSANIDPYLRGYLNLAFVDEETEIEEAWFQSLQLGHGLTVKGGRFLSGIGYQNEKHPHAWDFADNNLVYEALFGEHLIQDGLQMRWLAPTELFLELGAEVAKGQFFPGSDAGADKNGASSWAAFAHLGGDVGVSHSWRAGLSYLSAEPSEREGWVDDLNDVEALTLFSGDSETWLADMVWKWAPNGNPRERNFTFAAEYFQRKENGDLNCPDNSADGGACLDLTDGYDSDQSGWYAQAIYQFMPRWRVGTRYGRLTSGTTELGMNAASLEFADLNPERWSLMADYSPSEFSRFRLQYNRDEMQVGEPDDQFILQYIMSLGPHGAHQF</sequence>
<accession>A0A4Z0FC20</accession>
<evidence type="ECO:0000313" key="3">
    <source>
        <dbReference type="EMBL" id="TFZ83077.1"/>
    </source>
</evidence>
<keyword evidence="3" id="KW-0675">Receptor</keyword>
<reference evidence="3 4" key="1">
    <citation type="journal article" date="2019" name="ISME J.">
        <title>Candidatus Macondimonas diazotrophica, a novel gammaproteobacterial genus dominating crude-oil-contaminated coastal sediments.</title>
        <authorList>
            <person name="Karthikeyan S."/>
            <person name="Konstantinidis K."/>
        </authorList>
    </citation>
    <scope>NUCLEOTIDE SEQUENCE [LARGE SCALE GENOMIC DNA]</scope>
    <source>
        <strain evidence="3 4">KTK01</strain>
    </source>
</reference>
<dbReference type="RefSeq" id="WP_135281377.1">
    <property type="nucleotide sequence ID" value="NZ_SRIO01000005.1"/>
</dbReference>
<feature type="signal peptide" evidence="2">
    <location>
        <begin position="1"/>
        <end position="21"/>
    </location>
</feature>
<evidence type="ECO:0000313" key="4">
    <source>
        <dbReference type="Proteomes" id="UP000297890"/>
    </source>
</evidence>
<comment type="caution">
    <text evidence="3">The sequence shown here is derived from an EMBL/GenBank/DDBJ whole genome shotgun (WGS) entry which is preliminary data.</text>
</comment>
<evidence type="ECO:0000256" key="2">
    <source>
        <dbReference type="SAM" id="SignalP"/>
    </source>
</evidence>
<feature type="chain" id="PRO_5021391656" evidence="2">
    <location>
        <begin position="22"/>
        <end position="467"/>
    </location>
</feature>
<evidence type="ECO:0000256" key="1">
    <source>
        <dbReference type="SAM" id="Coils"/>
    </source>
</evidence>
<dbReference type="InterPro" id="IPR023614">
    <property type="entry name" value="Porin_dom_sf"/>
</dbReference>
<gene>
    <name evidence="3" type="ORF">E4680_05440</name>
</gene>
<keyword evidence="2" id="KW-0732">Signal</keyword>
<organism evidence="3 4">
    <name type="scientific">Candidatus Macondimonas diazotrophica</name>
    <dbReference type="NCBI Taxonomy" id="2305248"/>
    <lineage>
        <taxon>Bacteria</taxon>
        <taxon>Pseudomonadati</taxon>
        <taxon>Pseudomonadota</taxon>
        <taxon>Gammaproteobacteria</taxon>
        <taxon>Chromatiales</taxon>
        <taxon>Ectothiorhodospiraceae</taxon>
        <taxon>Candidatus Macondimonas</taxon>
    </lineage>
</organism>